<evidence type="ECO:0000313" key="2">
    <source>
        <dbReference type="Proteomes" id="UP000093757"/>
    </source>
</evidence>
<dbReference type="PANTHER" id="PTHR40036:SF1">
    <property type="entry name" value="MACROCIN O-METHYLTRANSFERASE"/>
    <property type="match status" value="1"/>
</dbReference>
<dbReference type="PANTHER" id="PTHR40036">
    <property type="entry name" value="MACROCIN O-METHYLTRANSFERASE"/>
    <property type="match status" value="1"/>
</dbReference>
<sequence length="275" mass="30979">MDDADRQPANTLVSRQASNDQGFGRGRLAQRYLNLLEASLTGMLFEDAPCDYWSGDKFDANTRLLGRDWPSLSFTMIGGVRMRNLRYACETVVLDGVDGDFIETGVWRGGACILMKGILEAYGDATRRVFVADSFAGLPPPDVENFPADAGDLHHTRAQLRVSRGDVEDNFRRFGLLDNRVVFLEGWFKDTLPDAPIDQLAVLRLDGDMYESTIQALDALYHKVSYGGFLIVDDYFLPACAKAVDDFRERYGITSPILPIDYWGSYWRVDHKPIR</sequence>
<comment type="caution">
    <text evidence="1">The sequence shown here is derived from an EMBL/GenBank/DDBJ whole genome shotgun (WGS) entry which is preliminary data.</text>
</comment>
<organism evidence="1 2">
    <name type="scientific">Mycobacterium gordonae</name>
    <dbReference type="NCBI Taxonomy" id="1778"/>
    <lineage>
        <taxon>Bacteria</taxon>
        <taxon>Bacillati</taxon>
        <taxon>Actinomycetota</taxon>
        <taxon>Actinomycetes</taxon>
        <taxon>Mycobacteriales</taxon>
        <taxon>Mycobacteriaceae</taxon>
        <taxon>Mycobacterium</taxon>
    </lineage>
</organism>
<dbReference type="InterPro" id="IPR008884">
    <property type="entry name" value="TylF_MeTrfase"/>
</dbReference>
<dbReference type="EMBL" id="MAEM01000093">
    <property type="protein sequence ID" value="OBS03190.1"/>
    <property type="molecule type" value="Genomic_DNA"/>
</dbReference>
<accession>A0A1A6BLI2</accession>
<dbReference type="RefSeq" id="WP_065132655.1">
    <property type="nucleotide sequence ID" value="NZ_MAEM01000093.1"/>
</dbReference>
<dbReference type="AlphaFoldDB" id="A0A1A6BLI2"/>
<dbReference type="InterPro" id="IPR029063">
    <property type="entry name" value="SAM-dependent_MTases_sf"/>
</dbReference>
<gene>
    <name evidence="1" type="ORF">A9W98_10690</name>
</gene>
<reference evidence="1 2" key="1">
    <citation type="submission" date="2016-06" db="EMBL/GenBank/DDBJ databases">
        <authorList>
            <person name="Kjaerup R.B."/>
            <person name="Dalgaard T.S."/>
            <person name="Juul-Madsen H.R."/>
        </authorList>
    </citation>
    <scope>NUCLEOTIDE SEQUENCE [LARGE SCALE GENOMIC DNA]</scope>
    <source>
        <strain evidence="1 2">1245752.6</strain>
    </source>
</reference>
<evidence type="ECO:0008006" key="3">
    <source>
        <dbReference type="Google" id="ProtNLM"/>
    </source>
</evidence>
<protein>
    <recommendedName>
        <fullName evidence="3">Macrocin O-methyltransferase</fullName>
    </recommendedName>
</protein>
<proteinExistence type="predicted"/>
<dbReference type="Pfam" id="PF05711">
    <property type="entry name" value="TylF"/>
    <property type="match status" value="1"/>
</dbReference>
<dbReference type="SUPFAM" id="SSF53335">
    <property type="entry name" value="S-adenosyl-L-methionine-dependent methyltransferases"/>
    <property type="match status" value="1"/>
</dbReference>
<dbReference type="Proteomes" id="UP000093757">
    <property type="component" value="Unassembled WGS sequence"/>
</dbReference>
<name>A0A1A6BLI2_MYCGO</name>
<evidence type="ECO:0000313" key="1">
    <source>
        <dbReference type="EMBL" id="OBS03190.1"/>
    </source>
</evidence>
<dbReference type="Gene3D" id="3.40.50.150">
    <property type="entry name" value="Vaccinia Virus protein VP39"/>
    <property type="match status" value="1"/>
</dbReference>